<dbReference type="Pfam" id="PF03713">
    <property type="entry name" value="DUF305"/>
    <property type="match status" value="1"/>
</dbReference>
<proteinExistence type="predicted"/>
<evidence type="ECO:0000313" key="3">
    <source>
        <dbReference type="EMBL" id="GJD94479.1"/>
    </source>
</evidence>
<feature type="domain" description="DUF305" evidence="2">
    <location>
        <begin position="87"/>
        <end position="142"/>
    </location>
</feature>
<dbReference type="PANTHER" id="PTHR36933:SF1">
    <property type="entry name" value="SLL0788 PROTEIN"/>
    <property type="match status" value="1"/>
</dbReference>
<gene>
    <name evidence="3" type="ORF">OCOJLMKI_1681</name>
</gene>
<dbReference type="SUPFAM" id="SSF47240">
    <property type="entry name" value="Ferritin-like"/>
    <property type="match status" value="1"/>
</dbReference>
<organism evidence="3 4">
    <name type="scientific">Methylobacterium iners</name>
    <dbReference type="NCBI Taxonomy" id="418707"/>
    <lineage>
        <taxon>Bacteria</taxon>
        <taxon>Pseudomonadati</taxon>
        <taxon>Pseudomonadota</taxon>
        <taxon>Alphaproteobacteria</taxon>
        <taxon>Hyphomicrobiales</taxon>
        <taxon>Methylobacteriaceae</taxon>
        <taxon>Methylobacterium</taxon>
    </lineage>
</organism>
<feature type="signal peptide" evidence="1">
    <location>
        <begin position="1"/>
        <end position="23"/>
    </location>
</feature>
<name>A0ABQ4RUU1_9HYPH</name>
<reference evidence="3" key="2">
    <citation type="submission" date="2021-08" db="EMBL/GenBank/DDBJ databases">
        <authorList>
            <person name="Tani A."/>
            <person name="Ola A."/>
            <person name="Ogura Y."/>
            <person name="Katsura K."/>
            <person name="Hayashi T."/>
        </authorList>
    </citation>
    <scope>NUCLEOTIDE SEQUENCE</scope>
    <source>
        <strain evidence="3">DSM 19015</strain>
    </source>
</reference>
<evidence type="ECO:0000313" key="4">
    <source>
        <dbReference type="Proteomes" id="UP001055125"/>
    </source>
</evidence>
<dbReference type="InterPro" id="IPR009078">
    <property type="entry name" value="Ferritin-like_SF"/>
</dbReference>
<keyword evidence="1" id="KW-0732">Signal</keyword>
<sequence length="144" mass="15882">MKITTRMLGAAFLAAGFAGSAFAQGTGGSHAGHSMANDPDATHRGEMVKMIEDMMPKKNDAPSTAEFKKADMKMMHDMHVPYTGNADVDYRTHMIPHHKGAVEMSKVVLKHAKDPATKAMAEKIIADQEKEIAEMEDWLKKNRK</sequence>
<dbReference type="EMBL" id="BPQP01000023">
    <property type="protein sequence ID" value="GJD94479.1"/>
    <property type="molecule type" value="Genomic_DNA"/>
</dbReference>
<feature type="chain" id="PRO_5045161207" description="DUF305 domain-containing protein" evidence="1">
    <location>
        <begin position="24"/>
        <end position="144"/>
    </location>
</feature>
<dbReference type="InterPro" id="IPR005183">
    <property type="entry name" value="DUF305_CopM-like"/>
</dbReference>
<dbReference type="InterPro" id="IPR012347">
    <property type="entry name" value="Ferritin-like"/>
</dbReference>
<keyword evidence="4" id="KW-1185">Reference proteome</keyword>
<evidence type="ECO:0000256" key="1">
    <source>
        <dbReference type="SAM" id="SignalP"/>
    </source>
</evidence>
<evidence type="ECO:0000259" key="2">
    <source>
        <dbReference type="Pfam" id="PF03713"/>
    </source>
</evidence>
<protein>
    <recommendedName>
        <fullName evidence="2">DUF305 domain-containing protein</fullName>
    </recommendedName>
</protein>
<reference evidence="3" key="1">
    <citation type="journal article" date="2021" name="Front. Microbiol.">
        <title>Comprehensive Comparative Genomics and Phenotyping of Methylobacterium Species.</title>
        <authorList>
            <person name="Alessa O."/>
            <person name="Ogura Y."/>
            <person name="Fujitani Y."/>
            <person name="Takami H."/>
            <person name="Hayashi T."/>
            <person name="Sahin N."/>
            <person name="Tani A."/>
        </authorList>
    </citation>
    <scope>NUCLEOTIDE SEQUENCE</scope>
    <source>
        <strain evidence="3">DSM 19015</strain>
    </source>
</reference>
<dbReference type="Proteomes" id="UP001055125">
    <property type="component" value="Unassembled WGS sequence"/>
</dbReference>
<comment type="caution">
    <text evidence="3">The sequence shown here is derived from an EMBL/GenBank/DDBJ whole genome shotgun (WGS) entry which is preliminary data.</text>
</comment>
<accession>A0ABQ4RUU1</accession>
<dbReference type="RefSeq" id="WP_238243653.1">
    <property type="nucleotide sequence ID" value="NZ_BPQP01000023.1"/>
</dbReference>
<dbReference type="Gene3D" id="1.20.1260.10">
    <property type="match status" value="1"/>
</dbReference>
<dbReference type="PANTHER" id="PTHR36933">
    <property type="entry name" value="SLL0788 PROTEIN"/>
    <property type="match status" value="1"/>
</dbReference>